<evidence type="ECO:0000256" key="2">
    <source>
        <dbReference type="ARBA" id="ARBA00006432"/>
    </source>
</evidence>
<dbReference type="EMBL" id="JAECZC010000007">
    <property type="protein sequence ID" value="MBH8561815.1"/>
    <property type="molecule type" value="Genomic_DNA"/>
</dbReference>
<dbReference type="SUPFAM" id="SSF56801">
    <property type="entry name" value="Acetyl-CoA synthetase-like"/>
    <property type="match status" value="1"/>
</dbReference>
<keyword evidence="7" id="KW-1185">Reference proteome</keyword>
<dbReference type="GO" id="GO:0005829">
    <property type="term" value="C:cytosol"/>
    <property type="evidence" value="ECO:0007669"/>
    <property type="project" value="TreeGrafter"/>
</dbReference>
<dbReference type="FunFam" id="3.40.50.980:FF:000001">
    <property type="entry name" value="Non-ribosomal peptide synthetase"/>
    <property type="match status" value="1"/>
</dbReference>
<reference evidence="6 7" key="1">
    <citation type="journal article" date="2021" name="Int. J. Syst. Evol. Microbiol.">
        <title>Amazonocrinis nigriterrae gen. nov., sp. nov., Atlanticothrix silvestris gen. nov., sp. nov. and Dendronalium phyllosphericum gen. nov., sp. nov., nostocacean cyanobacteria from Brazilian environments.</title>
        <authorList>
            <person name="Alvarenga D.O."/>
            <person name="Andreote A.P.D."/>
            <person name="Branco L.H.Z."/>
            <person name="Delbaje E."/>
            <person name="Cruz R.B."/>
            <person name="Varani A.M."/>
            <person name="Fiore M.F."/>
        </authorList>
    </citation>
    <scope>NUCLEOTIDE SEQUENCE [LARGE SCALE GENOMIC DNA]</scope>
    <source>
        <strain evidence="6 7">CENA67</strain>
    </source>
</reference>
<dbReference type="SUPFAM" id="SSF47336">
    <property type="entry name" value="ACP-like"/>
    <property type="match status" value="1"/>
</dbReference>
<name>A0A8J7HQS4_9NOST</name>
<dbReference type="GO" id="GO:0043041">
    <property type="term" value="P:amino acid activation for nonribosomal peptide biosynthetic process"/>
    <property type="evidence" value="ECO:0007669"/>
    <property type="project" value="TreeGrafter"/>
</dbReference>
<dbReference type="GO" id="GO:0008610">
    <property type="term" value="P:lipid biosynthetic process"/>
    <property type="evidence" value="ECO:0007669"/>
    <property type="project" value="UniProtKB-ARBA"/>
</dbReference>
<dbReference type="Gene3D" id="1.10.1200.10">
    <property type="entry name" value="ACP-like"/>
    <property type="match status" value="1"/>
</dbReference>
<comment type="similarity">
    <text evidence="2">Belongs to the ATP-dependent AMP-binding enzyme family.</text>
</comment>
<dbReference type="SUPFAM" id="SSF52777">
    <property type="entry name" value="CoA-dependent acyltransferases"/>
    <property type="match status" value="2"/>
</dbReference>
<dbReference type="GO" id="GO:0009366">
    <property type="term" value="C:enterobactin synthetase complex"/>
    <property type="evidence" value="ECO:0007669"/>
    <property type="project" value="TreeGrafter"/>
</dbReference>
<dbReference type="InterPro" id="IPR025110">
    <property type="entry name" value="AMP-bd_C"/>
</dbReference>
<dbReference type="Gene3D" id="3.30.559.10">
    <property type="entry name" value="Chloramphenicol acetyltransferase-like domain"/>
    <property type="match status" value="1"/>
</dbReference>
<evidence type="ECO:0000256" key="1">
    <source>
        <dbReference type="ARBA" id="ARBA00001957"/>
    </source>
</evidence>
<evidence type="ECO:0000313" key="6">
    <source>
        <dbReference type="EMBL" id="MBH8561815.1"/>
    </source>
</evidence>
<dbReference type="InterPro" id="IPR000873">
    <property type="entry name" value="AMP-dep_synth/lig_dom"/>
</dbReference>
<dbReference type="FunFam" id="3.40.50.12780:FF:000012">
    <property type="entry name" value="Non-ribosomal peptide synthetase"/>
    <property type="match status" value="1"/>
</dbReference>
<dbReference type="PROSITE" id="PS00455">
    <property type="entry name" value="AMP_BINDING"/>
    <property type="match status" value="1"/>
</dbReference>
<dbReference type="Gene3D" id="3.30.300.30">
    <property type="match status" value="1"/>
</dbReference>
<dbReference type="FunFam" id="2.30.38.10:FF:000001">
    <property type="entry name" value="Non-ribosomal peptide synthetase PvdI"/>
    <property type="match status" value="1"/>
</dbReference>
<evidence type="ECO:0000256" key="4">
    <source>
        <dbReference type="ARBA" id="ARBA00022553"/>
    </source>
</evidence>
<dbReference type="FunFam" id="1.10.1200.10:FF:000005">
    <property type="entry name" value="Nonribosomal peptide synthetase 1"/>
    <property type="match status" value="1"/>
</dbReference>
<keyword evidence="4" id="KW-0597">Phosphoprotein</keyword>
<dbReference type="InterPro" id="IPR023213">
    <property type="entry name" value="CAT-like_dom_sf"/>
</dbReference>
<dbReference type="Pfam" id="PF13193">
    <property type="entry name" value="AMP-binding_C"/>
    <property type="match status" value="1"/>
</dbReference>
<dbReference type="Gene3D" id="2.30.38.10">
    <property type="entry name" value="Luciferase, Domain 3"/>
    <property type="match status" value="1"/>
</dbReference>
<dbReference type="Gene3D" id="3.30.559.30">
    <property type="entry name" value="Nonribosomal peptide synthetase, condensation domain"/>
    <property type="match status" value="1"/>
</dbReference>
<organism evidence="6 7">
    <name type="scientific">Amazonocrinis nigriterrae CENA67</name>
    <dbReference type="NCBI Taxonomy" id="2794033"/>
    <lineage>
        <taxon>Bacteria</taxon>
        <taxon>Bacillati</taxon>
        <taxon>Cyanobacteriota</taxon>
        <taxon>Cyanophyceae</taxon>
        <taxon>Nostocales</taxon>
        <taxon>Nostocaceae</taxon>
        <taxon>Amazonocrinis</taxon>
        <taxon>Amazonocrinis nigriterrae</taxon>
    </lineage>
</organism>
<dbReference type="InterPro" id="IPR020806">
    <property type="entry name" value="PKS_PP-bd"/>
</dbReference>
<accession>A0A8J7HQS4</accession>
<feature type="domain" description="Carrier" evidence="5">
    <location>
        <begin position="1021"/>
        <end position="1096"/>
    </location>
</feature>
<evidence type="ECO:0000256" key="3">
    <source>
        <dbReference type="ARBA" id="ARBA00022450"/>
    </source>
</evidence>
<dbReference type="InterPro" id="IPR045851">
    <property type="entry name" value="AMP-bd_C_sf"/>
</dbReference>
<dbReference type="NCBIfam" id="TIGR01733">
    <property type="entry name" value="AA-adenyl-dom"/>
    <property type="match status" value="1"/>
</dbReference>
<dbReference type="InterPro" id="IPR001242">
    <property type="entry name" value="Condensation_dom"/>
</dbReference>
<comment type="caution">
    <text evidence="6">The sequence shown here is derived from an EMBL/GenBank/DDBJ whole genome shotgun (WGS) entry which is preliminary data.</text>
</comment>
<keyword evidence="3" id="KW-0596">Phosphopantetheine</keyword>
<dbReference type="FunFam" id="3.30.559.30:FF:000001">
    <property type="entry name" value="Non-ribosomal peptide synthetase"/>
    <property type="match status" value="1"/>
</dbReference>
<comment type="cofactor">
    <cofactor evidence="1">
        <name>pantetheine 4'-phosphate</name>
        <dbReference type="ChEBI" id="CHEBI:47942"/>
    </cofactor>
</comment>
<dbReference type="Pfam" id="PF00550">
    <property type="entry name" value="PP-binding"/>
    <property type="match status" value="1"/>
</dbReference>
<evidence type="ECO:0000259" key="5">
    <source>
        <dbReference type="PROSITE" id="PS50075"/>
    </source>
</evidence>
<dbReference type="InterPro" id="IPR036736">
    <property type="entry name" value="ACP-like_sf"/>
</dbReference>
<dbReference type="InterPro" id="IPR010071">
    <property type="entry name" value="AA_adenyl_dom"/>
</dbReference>
<dbReference type="Gene3D" id="3.40.50.980">
    <property type="match status" value="2"/>
</dbReference>
<dbReference type="PANTHER" id="PTHR45527">
    <property type="entry name" value="NONRIBOSOMAL PEPTIDE SYNTHETASE"/>
    <property type="match status" value="1"/>
</dbReference>
<proteinExistence type="inferred from homology"/>
<dbReference type="Pfam" id="PF00501">
    <property type="entry name" value="AMP-binding"/>
    <property type="match status" value="1"/>
</dbReference>
<dbReference type="Pfam" id="PF00668">
    <property type="entry name" value="Condensation"/>
    <property type="match status" value="1"/>
</dbReference>
<dbReference type="CDD" id="cd19531">
    <property type="entry name" value="LCL_NRPS-like"/>
    <property type="match status" value="1"/>
</dbReference>
<dbReference type="FunFam" id="3.30.300.30:FF:000010">
    <property type="entry name" value="Enterobactin synthetase component F"/>
    <property type="match status" value="1"/>
</dbReference>
<dbReference type="RefSeq" id="WP_198123806.1">
    <property type="nucleotide sequence ID" value="NZ_JAECZC010000007.1"/>
</dbReference>
<dbReference type="Proteomes" id="UP000632766">
    <property type="component" value="Unassembled WGS sequence"/>
</dbReference>
<evidence type="ECO:0000313" key="7">
    <source>
        <dbReference type="Proteomes" id="UP000632766"/>
    </source>
</evidence>
<dbReference type="GO" id="GO:0047527">
    <property type="term" value="F:2,3-dihydroxybenzoate-serine ligase activity"/>
    <property type="evidence" value="ECO:0007669"/>
    <property type="project" value="TreeGrafter"/>
</dbReference>
<protein>
    <submittedName>
        <fullName evidence="6">Amino acid adenylation domain-containing protein</fullName>
    </submittedName>
</protein>
<dbReference type="InterPro" id="IPR009081">
    <property type="entry name" value="PP-bd_ACP"/>
</dbReference>
<sequence>MTESDALLQQKLNLSPAKRALFEKLVQGKLRVTTIPRRQQSDSVFLSFAQERLWFFEQLTPNQYLYNEPSAFRLQGKLNVDAVVQSINEIVRRHEILRTTFTTVDGQAQQIIAPSLTLELPIVNLESLALEVQESEVRRLATVEAQQPFNLKTGSLLRVTLLQLDAEEYVLLLTMHHIICDRWSSTVLMREIAALYSAFSQNQPSPLPQLPIQYADFAVWQRQWLVGEVLEKQISYWQQQLHGAPSLLELPTDRPRPALMSYRGAEKSVVLSKELTQKLKQLAQQESATLFMTLLAAFQTLLYRYTQQEDILVGTTIAGRNREELEGLIGFFVNTLVLRTNLSGNPSFRELLSRVRDVALGAYAHQDLPFERLVEKLQPQRNLSHTPLFQVMFQLQNTPTSSIELPDLTLMPLKFDNETAKFDLTLEMAENESGMIANLEYNTDIFYPETIIRLLKHFQILLEGIVVNPDQRLSDLPLLTASEENQLLKEWNNTQNDYPQDQCIHQFIEVQAEKIPHAIAVVFEEQYLTYQELNQKANQLAHYLQKRGVGPEVLVGICVERSLEMIVGILGILKAGGAYVPLDPAYPQERLTFMLEDANLALLLTQQRLQEWLPQNQHQTIYLDADWQLITQENHENLQTKATTANLAYVIYTSGSTGKPKGVMVQHHSLVNYTETAIAKYALKASDRVLQFASICFDAAAEEIFPCLVQGATLVLRNDAMLSSIPAFLQQCQKWEITVLDLPTAFWHQMTGEIFRENLHLPEELRLVIIGGEKGLSKYLRIWRKYVNSQVQLINSYGPTEATIVATISNLSNCQIQNPELSEVPIGKAIDNVQVYILDSHLQPNPISVPGELYIGGMGIARGYLNQPQLTAEKFIPNPFSNELGTRLYKTGDLARYLPNGEIDILGRVDDQVKIRGFRIELGEIEARLNQHPKVNKAVVKVWEDEQGDKRLVGYVSSQSKPQLTVTQLRSFLKEQLPEYMIPSAFVILENLPLTPNGKIDQRTLPVPERFRPELAANYVIPQTEIEQTIANIWQKALNLENIGIHDNFFELGGHSLLMIKVHSELRESFKTDLAMLDLFRYPTISSLADLLSQFKNQTSSIKKTDNQAETITTAKEKQRKRLEKMKSLKNI</sequence>
<dbReference type="GO" id="GO:0009239">
    <property type="term" value="P:enterobactin biosynthetic process"/>
    <property type="evidence" value="ECO:0007669"/>
    <property type="project" value="TreeGrafter"/>
</dbReference>
<dbReference type="GO" id="GO:0031177">
    <property type="term" value="F:phosphopantetheine binding"/>
    <property type="evidence" value="ECO:0007669"/>
    <property type="project" value="InterPro"/>
</dbReference>
<dbReference type="AlphaFoldDB" id="A0A8J7HQS4"/>
<dbReference type="FunFam" id="3.30.559.10:FF:000012">
    <property type="entry name" value="Non-ribosomal peptide synthetase"/>
    <property type="match status" value="1"/>
</dbReference>
<dbReference type="SMART" id="SM00823">
    <property type="entry name" value="PKS_PP"/>
    <property type="match status" value="1"/>
</dbReference>
<dbReference type="InterPro" id="IPR020845">
    <property type="entry name" value="AMP-binding_CS"/>
</dbReference>
<gene>
    <name evidence="6" type="ORF">I8748_06435</name>
</gene>
<dbReference type="PANTHER" id="PTHR45527:SF1">
    <property type="entry name" value="FATTY ACID SYNTHASE"/>
    <property type="match status" value="1"/>
</dbReference>
<dbReference type="PROSITE" id="PS50075">
    <property type="entry name" value="CARRIER"/>
    <property type="match status" value="1"/>
</dbReference>